<keyword evidence="6" id="KW-1185">Reference proteome</keyword>
<keyword evidence="2" id="KW-0238">DNA-binding</keyword>
<dbReference type="SMART" id="SM01134">
    <property type="entry name" value="DeoRC"/>
    <property type="match status" value="1"/>
</dbReference>
<dbReference type="InterPro" id="IPR018356">
    <property type="entry name" value="Tscrpt_reg_HTH_DeoR_CS"/>
</dbReference>
<evidence type="ECO:0000313" key="6">
    <source>
        <dbReference type="Proteomes" id="UP000254051"/>
    </source>
</evidence>
<dbReference type="Gene3D" id="3.40.50.1360">
    <property type="match status" value="1"/>
</dbReference>
<dbReference type="PANTHER" id="PTHR30363">
    <property type="entry name" value="HTH-TYPE TRANSCRIPTIONAL REGULATOR SRLR-RELATED"/>
    <property type="match status" value="1"/>
</dbReference>
<evidence type="ECO:0000259" key="4">
    <source>
        <dbReference type="PROSITE" id="PS51000"/>
    </source>
</evidence>
<dbReference type="PROSITE" id="PS00894">
    <property type="entry name" value="HTH_DEOR_1"/>
    <property type="match status" value="1"/>
</dbReference>
<dbReference type="InterPro" id="IPR036390">
    <property type="entry name" value="WH_DNA-bd_sf"/>
</dbReference>
<dbReference type="EMBL" id="UHJJ01000003">
    <property type="protein sequence ID" value="SUQ13661.1"/>
    <property type="molecule type" value="Genomic_DNA"/>
</dbReference>
<evidence type="ECO:0000313" key="5">
    <source>
        <dbReference type="EMBL" id="SUQ13661.1"/>
    </source>
</evidence>
<dbReference type="Pfam" id="PF00455">
    <property type="entry name" value="DeoRC"/>
    <property type="match status" value="1"/>
</dbReference>
<evidence type="ECO:0000256" key="2">
    <source>
        <dbReference type="ARBA" id="ARBA00023125"/>
    </source>
</evidence>
<dbReference type="SUPFAM" id="SSF100950">
    <property type="entry name" value="NagB/RpiA/CoA transferase-like"/>
    <property type="match status" value="1"/>
</dbReference>
<dbReference type="InterPro" id="IPR050313">
    <property type="entry name" value="Carb_Metab_HTH_regulators"/>
</dbReference>
<feature type="domain" description="HTH deoR-type" evidence="4">
    <location>
        <begin position="2"/>
        <end position="57"/>
    </location>
</feature>
<dbReference type="PROSITE" id="PS51000">
    <property type="entry name" value="HTH_DEOR_2"/>
    <property type="match status" value="1"/>
</dbReference>
<dbReference type="Gene3D" id="1.10.10.10">
    <property type="entry name" value="Winged helix-like DNA-binding domain superfamily/Winged helix DNA-binding domain"/>
    <property type="match status" value="1"/>
</dbReference>
<sequence length="252" mass="28659">MKIQRKDKIIKLISENRMMKAHELAEYFQVSMETVRRDLTKLEAEGIIRRVHGGAVLNMSHSLEPDFSYREIKNFEEKILIGKKAVSFVEEGDTIIIDLGTTTLEFARFLKGKKNVTVLTNSLKIAVELMDDPGITVIILGGVVRRGEGTTSGYWAEDVVDQFHVEKLFLGVGSMEPEKGIMDYHIEETNLRRHYLKHTKQVIALADYTKFGITALNKVCSTEQVDILVTDERADKKMLKQFRERGVTVVLA</sequence>
<protein>
    <submittedName>
        <fullName evidence="5">Transcriptional regulator, DeoR family</fullName>
    </submittedName>
</protein>
<dbReference type="Proteomes" id="UP000254051">
    <property type="component" value="Unassembled WGS sequence"/>
</dbReference>
<dbReference type="GO" id="GO:0003677">
    <property type="term" value="F:DNA binding"/>
    <property type="evidence" value="ECO:0007669"/>
    <property type="project" value="UniProtKB-KW"/>
</dbReference>
<dbReference type="RefSeq" id="WP_109709687.1">
    <property type="nucleotide sequence ID" value="NZ_QGDS01000003.1"/>
</dbReference>
<dbReference type="PRINTS" id="PR00037">
    <property type="entry name" value="HTHLACR"/>
</dbReference>
<proteinExistence type="predicted"/>
<dbReference type="SMART" id="SM00420">
    <property type="entry name" value="HTH_DEOR"/>
    <property type="match status" value="1"/>
</dbReference>
<keyword evidence="1" id="KW-0805">Transcription regulation</keyword>
<name>A0A316A0H8_9FIRM</name>
<accession>A0A316A0H8</accession>
<keyword evidence="3" id="KW-0804">Transcription</keyword>
<dbReference type="InterPro" id="IPR014036">
    <property type="entry name" value="DeoR-like_C"/>
</dbReference>
<dbReference type="GO" id="GO:0003700">
    <property type="term" value="F:DNA-binding transcription factor activity"/>
    <property type="evidence" value="ECO:0007669"/>
    <property type="project" value="InterPro"/>
</dbReference>
<dbReference type="Pfam" id="PF08220">
    <property type="entry name" value="HTH_DeoR"/>
    <property type="match status" value="1"/>
</dbReference>
<reference evidence="6" key="1">
    <citation type="submission" date="2017-07" db="EMBL/GenBank/DDBJ databases">
        <authorList>
            <person name="Varghese N."/>
            <person name="Submissions S."/>
        </authorList>
    </citation>
    <scope>NUCLEOTIDE SEQUENCE [LARGE SCALE GENOMIC DNA]</scope>
    <source>
        <strain evidence="6">NLAE-zl-C134</strain>
    </source>
</reference>
<dbReference type="OrthoDB" id="9797223at2"/>
<evidence type="ECO:0000256" key="3">
    <source>
        <dbReference type="ARBA" id="ARBA00023163"/>
    </source>
</evidence>
<dbReference type="InterPro" id="IPR001034">
    <property type="entry name" value="DeoR_HTH"/>
</dbReference>
<dbReference type="SUPFAM" id="SSF46785">
    <property type="entry name" value="Winged helix' DNA-binding domain"/>
    <property type="match status" value="1"/>
</dbReference>
<dbReference type="InterPro" id="IPR037171">
    <property type="entry name" value="NagB/RpiA_transferase-like"/>
</dbReference>
<evidence type="ECO:0000256" key="1">
    <source>
        <dbReference type="ARBA" id="ARBA00023015"/>
    </source>
</evidence>
<organism evidence="5 6">
    <name type="scientific">Faecalicatena contorta</name>
    <dbReference type="NCBI Taxonomy" id="39482"/>
    <lineage>
        <taxon>Bacteria</taxon>
        <taxon>Bacillati</taxon>
        <taxon>Bacillota</taxon>
        <taxon>Clostridia</taxon>
        <taxon>Lachnospirales</taxon>
        <taxon>Lachnospiraceae</taxon>
        <taxon>Faecalicatena</taxon>
    </lineage>
</organism>
<dbReference type="PANTHER" id="PTHR30363:SF44">
    <property type="entry name" value="AGA OPERON TRANSCRIPTIONAL REPRESSOR-RELATED"/>
    <property type="match status" value="1"/>
</dbReference>
<dbReference type="InterPro" id="IPR036388">
    <property type="entry name" value="WH-like_DNA-bd_sf"/>
</dbReference>
<gene>
    <name evidence="5" type="ORF">SAMN05216529_103394</name>
</gene>
<dbReference type="AlphaFoldDB" id="A0A316A0H8"/>